<evidence type="ECO:0000313" key="2">
    <source>
        <dbReference type="EMBL" id="CEG40094.1"/>
    </source>
</evidence>
<dbReference type="EMBL" id="CCYD01000468">
    <property type="protein sequence ID" value="CEG40094.1"/>
    <property type="molecule type" value="Genomic_DNA"/>
</dbReference>
<keyword evidence="1" id="KW-0472">Membrane</keyword>
<feature type="transmembrane region" description="Helical" evidence="1">
    <location>
        <begin position="91"/>
        <end position="113"/>
    </location>
</feature>
<evidence type="ECO:0000313" key="3">
    <source>
        <dbReference type="Proteomes" id="UP000054928"/>
    </source>
</evidence>
<dbReference type="AlphaFoldDB" id="A0A0P1AGB3"/>
<proteinExistence type="predicted"/>
<keyword evidence="1" id="KW-1133">Transmembrane helix</keyword>
<protein>
    <submittedName>
        <fullName evidence="2">Uncharacterized protein</fullName>
    </submittedName>
</protein>
<dbReference type="InterPro" id="IPR052980">
    <property type="entry name" value="Crinkler_effector"/>
</dbReference>
<accession>A0A0P1AGB3</accession>
<dbReference type="OrthoDB" id="94235at2759"/>
<dbReference type="RefSeq" id="XP_024576463.1">
    <property type="nucleotide sequence ID" value="XM_024725714.1"/>
</dbReference>
<reference evidence="3" key="1">
    <citation type="submission" date="2014-09" db="EMBL/GenBank/DDBJ databases">
        <authorList>
            <person name="Sharma Rahul"/>
            <person name="Thines Marco"/>
        </authorList>
    </citation>
    <scope>NUCLEOTIDE SEQUENCE [LARGE SCALE GENOMIC DNA]</scope>
</reference>
<name>A0A0P1AGB3_PLAHL</name>
<dbReference type="Proteomes" id="UP000054928">
    <property type="component" value="Unassembled WGS sequence"/>
</dbReference>
<evidence type="ECO:0000256" key="1">
    <source>
        <dbReference type="SAM" id="Phobius"/>
    </source>
</evidence>
<keyword evidence="1" id="KW-0812">Transmembrane</keyword>
<dbReference type="PANTHER" id="PTHR33129">
    <property type="entry name" value="PROTEIN KINASE DOMAIN-CONTAINING PROTEIN-RELATED"/>
    <property type="match status" value="1"/>
</dbReference>
<dbReference type="CDD" id="cd00167">
    <property type="entry name" value="SANT"/>
    <property type="match status" value="1"/>
</dbReference>
<dbReference type="InterPro" id="IPR001005">
    <property type="entry name" value="SANT/Myb"/>
</dbReference>
<organism evidence="2 3">
    <name type="scientific">Plasmopara halstedii</name>
    <name type="common">Downy mildew of sunflower</name>
    <dbReference type="NCBI Taxonomy" id="4781"/>
    <lineage>
        <taxon>Eukaryota</taxon>
        <taxon>Sar</taxon>
        <taxon>Stramenopiles</taxon>
        <taxon>Oomycota</taxon>
        <taxon>Peronosporomycetes</taxon>
        <taxon>Peronosporales</taxon>
        <taxon>Peronosporaceae</taxon>
        <taxon>Plasmopara</taxon>
    </lineage>
</organism>
<keyword evidence="3" id="KW-1185">Reference proteome</keyword>
<sequence>MQIFWSEPKPSVPDVKRQRSEKLDSRELDMLAALVPQLENGVERMVGKILDIPTRSLNISVPYGLYIRQEYWDLYVIIKQQLRTNRLLRRFLVLGTSGVGKSVFGVFLLLVFLTERKNVAYRGRDDKLIYFTWDIFGYKCSQTPYAGCNYDGLFDGKGTGEALQLRKFNCAFLFADSCPQSYNEFAKTLCFEAYMEPWTKIECDMFADAINLNGKDDWLRTVNLVGGKPSVMVQSRHESEYLVHHVEASTPKNLEDDKYEVQPRKQNRIDNWTDSDSFYLYRNENASSRAYPATFFAVETIMKGHFNNYSNKIRDLMRAQASIDQSWRGNELLHELSASKFCMKSLEGNGVGTVTQHGPLNAAFEAIEASFEIRNELMLYISMSNYFPATIDGVLVIPQDGRIILNSKELPVVMLAPRLTNLDPPALDAILLMILLRSKKKAKRGVACRIT</sequence>
<dbReference type="GeneID" id="36405368"/>
<dbReference type="PANTHER" id="PTHR33129:SF1">
    <property type="entry name" value="ATP-BINDING PROTEIN"/>
    <property type="match status" value="1"/>
</dbReference>